<accession>A0A512IY54</accession>
<evidence type="ECO:0000313" key="4">
    <source>
        <dbReference type="Proteomes" id="UP000321960"/>
    </source>
</evidence>
<proteinExistence type="predicted"/>
<reference evidence="5" key="2">
    <citation type="journal article" date="2019" name="Int. J. Syst. Evol. Microbiol.">
        <title>The Global Catalogue of Microorganisms (GCM) 10K type strain sequencing project: providing services to taxonomists for standard genome sequencing and annotation.</title>
        <authorList>
            <consortium name="The Broad Institute Genomics Platform"/>
            <consortium name="The Broad Institute Genome Sequencing Center for Infectious Disease"/>
            <person name="Wu L."/>
            <person name="Ma J."/>
        </authorList>
    </citation>
    <scope>NUCLEOTIDE SEQUENCE [LARGE SCALE GENOMIC DNA]</scope>
    <source>
        <strain evidence="5">NBRC 107715</strain>
    </source>
</reference>
<evidence type="ECO:0000313" key="5">
    <source>
        <dbReference type="Proteomes" id="UP001156856"/>
    </source>
</evidence>
<evidence type="ECO:0000313" key="3">
    <source>
        <dbReference type="EMBL" id="GLS61834.1"/>
    </source>
</evidence>
<dbReference type="AlphaFoldDB" id="A0A512IY54"/>
<sequence length="87" mass="9172">MPALGHFVSSGERAEAKRDPLALAKRDRTGRVKMQIRAPHEEKGVPSGVVARGPAPILRKVNLRRSAADAGVGISLADPAPPMLNEG</sequence>
<organism evidence="2 4">
    <name type="scientific">Methylobacterium oxalidis</name>
    <dbReference type="NCBI Taxonomy" id="944322"/>
    <lineage>
        <taxon>Bacteria</taxon>
        <taxon>Pseudomonadati</taxon>
        <taxon>Pseudomonadota</taxon>
        <taxon>Alphaproteobacteria</taxon>
        <taxon>Hyphomicrobiales</taxon>
        <taxon>Methylobacteriaceae</taxon>
        <taxon>Methylobacterium</taxon>
    </lineage>
</organism>
<reference evidence="3" key="4">
    <citation type="submission" date="2023-01" db="EMBL/GenBank/DDBJ databases">
        <title>Draft genome sequence of Methylobacterium oxalidis strain NBRC 107715.</title>
        <authorList>
            <person name="Sun Q."/>
            <person name="Mori K."/>
        </authorList>
    </citation>
    <scope>NUCLEOTIDE SEQUENCE</scope>
    <source>
        <strain evidence="3">NBRC 107715</strain>
    </source>
</reference>
<feature type="region of interest" description="Disordered" evidence="1">
    <location>
        <begin position="1"/>
        <end position="20"/>
    </location>
</feature>
<evidence type="ECO:0000313" key="2">
    <source>
        <dbReference type="EMBL" id="GEP02625.1"/>
    </source>
</evidence>
<dbReference type="RefSeq" id="WP_147024297.1">
    <property type="nucleotide sequence ID" value="NZ_BJZU01000005.1"/>
</dbReference>
<evidence type="ECO:0000256" key="1">
    <source>
        <dbReference type="SAM" id="MobiDB-lite"/>
    </source>
</evidence>
<dbReference type="Proteomes" id="UP001156856">
    <property type="component" value="Unassembled WGS sequence"/>
</dbReference>
<gene>
    <name evidence="3" type="ORF">GCM10007888_02150</name>
    <name evidence="2" type="ORF">MOX02_06630</name>
</gene>
<reference evidence="2 4" key="3">
    <citation type="submission" date="2019-07" db="EMBL/GenBank/DDBJ databases">
        <title>Whole genome shotgun sequence of Methylobacterium oxalidis NBRC 107715.</title>
        <authorList>
            <person name="Hosoyama A."/>
            <person name="Uohara A."/>
            <person name="Ohji S."/>
            <person name="Ichikawa N."/>
        </authorList>
    </citation>
    <scope>NUCLEOTIDE SEQUENCE [LARGE SCALE GENOMIC DNA]</scope>
    <source>
        <strain evidence="2 4">NBRC 107715</strain>
    </source>
</reference>
<dbReference type="EMBL" id="BSPK01000004">
    <property type="protein sequence ID" value="GLS61834.1"/>
    <property type="molecule type" value="Genomic_DNA"/>
</dbReference>
<reference evidence="3" key="1">
    <citation type="journal article" date="2014" name="Int. J. Syst. Evol. Microbiol.">
        <title>Complete genome of a new Firmicutes species belonging to the dominant human colonic microbiota ('Ruminococcus bicirculans') reveals two chromosomes and a selective capacity to utilize plant glucans.</title>
        <authorList>
            <consortium name="NISC Comparative Sequencing Program"/>
            <person name="Wegmann U."/>
            <person name="Louis P."/>
            <person name="Goesmann A."/>
            <person name="Henrissat B."/>
            <person name="Duncan S.H."/>
            <person name="Flint H.J."/>
        </authorList>
    </citation>
    <scope>NUCLEOTIDE SEQUENCE</scope>
    <source>
        <strain evidence="3">NBRC 107715</strain>
    </source>
</reference>
<name>A0A512IY54_9HYPH</name>
<dbReference type="EMBL" id="BJZU01000005">
    <property type="protein sequence ID" value="GEP02625.1"/>
    <property type="molecule type" value="Genomic_DNA"/>
</dbReference>
<keyword evidence="5" id="KW-1185">Reference proteome</keyword>
<comment type="caution">
    <text evidence="2">The sequence shown here is derived from an EMBL/GenBank/DDBJ whole genome shotgun (WGS) entry which is preliminary data.</text>
</comment>
<dbReference type="Proteomes" id="UP000321960">
    <property type="component" value="Unassembled WGS sequence"/>
</dbReference>
<protein>
    <submittedName>
        <fullName evidence="2">Uncharacterized protein</fullName>
    </submittedName>
</protein>